<reference evidence="3 4" key="1">
    <citation type="submission" date="2020-07" db="EMBL/GenBank/DDBJ databases">
        <title>MOT database genomes.</title>
        <authorList>
            <person name="Joseph S."/>
            <person name="Aduse-Opoku J."/>
            <person name="Hashim A."/>
            <person name="Wade W."/>
            <person name="Curtis M."/>
        </authorList>
    </citation>
    <scope>NUCLEOTIDE SEQUENCE [LARGE SCALE GENOMIC DNA]</scope>
    <source>
        <strain evidence="3 4">WMus004</strain>
    </source>
</reference>
<feature type="chain" id="PRO_5039719617" evidence="2">
    <location>
        <begin position="30"/>
        <end position="575"/>
    </location>
</feature>
<accession>A0A853EPR8</accession>
<dbReference type="AlphaFoldDB" id="A0A853EPR8"/>
<organism evidence="3 4">
    <name type="scientific">Actinomyces bowdenii</name>
    <dbReference type="NCBI Taxonomy" id="131109"/>
    <lineage>
        <taxon>Bacteria</taxon>
        <taxon>Bacillati</taxon>
        <taxon>Actinomycetota</taxon>
        <taxon>Actinomycetes</taxon>
        <taxon>Actinomycetales</taxon>
        <taxon>Actinomycetaceae</taxon>
        <taxon>Actinomyces</taxon>
    </lineage>
</organism>
<feature type="compositionally biased region" description="Low complexity" evidence="1">
    <location>
        <begin position="534"/>
        <end position="550"/>
    </location>
</feature>
<feature type="region of interest" description="Disordered" evidence="1">
    <location>
        <begin position="337"/>
        <end position="372"/>
    </location>
</feature>
<gene>
    <name evidence="3" type="ORF">HZZ05_11660</name>
</gene>
<dbReference type="Pfam" id="PF14262">
    <property type="entry name" value="Cthe_2159"/>
    <property type="match status" value="1"/>
</dbReference>
<sequence length="575" mass="55278">MITRTLLHRRTTGPIALLAALSLATGCSASGTATDAQAASAGQSGSASSASSQSSTASESLQSSGTAWTTISSAVASASTGATTADILGANAQVEQASTSQDDAGTVDASGATTIALFDTAATIQGQGASAEGSTVTITEAGTYVLSGTTSDGRIVVAAPDAEVRIVLDGASITSTDGPAIDIQDAGEAIVVLAKGSTNTLADAAAYADTSAEAPTAALFSSDTLTLTGTGSLSVTGSYKDGISSSNGLIITGGTTIEITAADDGLRGKDYVAVDSGTLRINAGGDAVKSSEDTDETKGFVSLGKASLTLACGDDGIAAATDVTVAGTSLAITAGGGQANAVPQEEAGPGTQSGQESQDTTTSPKGINAGVSYTQDSGTLTLDTADEGLQAPFVTISGGELSVASGDDGINASNGDYVIEGHESADSESDDGSVLTISGGTAQVDYAASDGIDSNGSAHVTGGKVVIGGSTGSMDGAIDANGATTLVGVTGDPAVAEGDTITLSGASQWTLTSTISADYITVLGLQEGQEYTVSSTSGGSATGTASALSSGMGGPMGQAPGGQGAPGAPAQDSRG</sequence>
<comment type="caution">
    <text evidence="3">The sequence shown here is derived from an EMBL/GenBank/DDBJ whole genome shotgun (WGS) entry which is preliminary data.</text>
</comment>
<dbReference type="EMBL" id="JACBXV010000220">
    <property type="protein sequence ID" value="NYS70151.1"/>
    <property type="molecule type" value="Genomic_DNA"/>
</dbReference>
<evidence type="ECO:0000313" key="4">
    <source>
        <dbReference type="Proteomes" id="UP000572528"/>
    </source>
</evidence>
<feature type="compositionally biased region" description="Gly residues" evidence="1">
    <location>
        <begin position="551"/>
        <end position="565"/>
    </location>
</feature>
<protein>
    <submittedName>
        <fullName evidence="3">Carbohydrate-binding domain-containing protein</fullName>
    </submittedName>
</protein>
<evidence type="ECO:0000256" key="2">
    <source>
        <dbReference type="SAM" id="SignalP"/>
    </source>
</evidence>
<keyword evidence="2" id="KW-0732">Signal</keyword>
<feature type="compositionally biased region" description="Polar residues" evidence="1">
    <location>
        <begin position="350"/>
        <end position="372"/>
    </location>
</feature>
<dbReference type="InterPro" id="IPR025584">
    <property type="entry name" value="Cthe_2159"/>
</dbReference>
<evidence type="ECO:0000256" key="1">
    <source>
        <dbReference type="SAM" id="MobiDB-lite"/>
    </source>
</evidence>
<evidence type="ECO:0000313" key="3">
    <source>
        <dbReference type="EMBL" id="NYS70151.1"/>
    </source>
</evidence>
<proteinExistence type="predicted"/>
<feature type="compositionally biased region" description="Low complexity" evidence="1">
    <location>
        <begin position="566"/>
        <end position="575"/>
    </location>
</feature>
<dbReference type="Proteomes" id="UP000572528">
    <property type="component" value="Unassembled WGS sequence"/>
</dbReference>
<name>A0A853EPR8_9ACTO</name>
<dbReference type="RefSeq" id="WP_179901390.1">
    <property type="nucleotide sequence ID" value="NZ_JACBXV010000220.1"/>
</dbReference>
<dbReference type="PROSITE" id="PS51257">
    <property type="entry name" value="PROKAR_LIPOPROTEIN"/>
    <property type="match status" value="1"/>
</dbReference>
<feature type="region of interest" description="Disordered" evidence="1">
    <location>
        <begin position="532"/>
        <end position="575"/>
    </location>
</feature>
<feature type="signal peptide" evidence="2">
    <location>
        <begin position="1"/>
        <end position="29"/>
    </location>
</feature>